<accession>A0A1I3F449</accession>
<dbReference type="PANTHER" id="PTHR42856">
    <property type="entry name" value="ACYL-COENZYME A THIOESTERASE PAAI"/>
    <property type="match status" value="1"/>
</dbReference>
<dbReference type="SUPFAM" id="SSF54637">
    <property type="entry name" value="Thioesterase/thiol ester dehydrase-isomerase"/>
    <property type="match status" value="1"/>
</dbReference>
<organism evidence="3 4">
    <name type="scientific">Pseudomonas guineae</name>
    <dbReference type="NCBI Taxonomy" id="425504"/>
    <lineage>
        <taxon>Bacteria</taxon>
        <taxon>Pseudomonadati</taxon>
        <taxon>Pseudomonadota</taxon>
        <taxon>Gammaproteobacteria</taxon>
        <taxon>Pseudomonadales</taxon>
        <taxon>Pseudomonadaceae</taxon>
        <taxon>Pseudomonas</taxon>
    </lineage>
</organism>
<dbReference type="NCBIfam" id="TIGR00369">
    <property type="entry name" value="unchar_dom_1"/>
    <property type="match status" value="1"/>
</dbReference>
<dbReference type="AlphaFoldDB" id="A0A1I3F449"/>
<evidence type="ECO:0000256" key="1">
    <source>
        <dbReference type="ARBA" id="ARBA00022801"/>
    </source>
</evidence>
<dbReference type="InterPro" id="IPR029069">
    <property type="entry name" value="HotDog_dom_sf"/>
</dbReference>
<gene>
    <name evidence="3" type="ORF">SAMN05216206_1284</name>
</gene>
<sequence>MSEATPVGASSAFSRLLGLAILQVGGGEARVRLTLTDDLRNLHGKLHGGALFSLIDTAMGQASHSLGDDGPSSVTLECKINYIRPVAEGSVLCHAKVLHAGRRTQVVEAEVWQEDKLIAKAQGTFACL</sequence>
<protein>
    <submittedName>
        <fullName evidence="3">Acyl-CoA thioesterase</fullName>
    </submittedName>
</protein>
<dbReference type="CDD" id="cd03443">
    <property type="entry name" value="PaaI_thioesterase"/>
    <property type="match status" value="1"/>
</dbReference>
<dbReference type="OrthoDB" id="4565299at2"/>
<evidence type="ECO:0000313" key="4">
    <source>
        <dbReference type="Proteomes" id="UP000243606"/>
    </source>
</evidence>
<reference evidence="4" key="1">
    <citation type="submission" date="2016-10" db="EMBL/GenBank/DDBJ databases">
        <authorList>
            <person name="Varghese N."/>
            <person name="Submissions S."/>
        </authorList>
    </citation>
    <scope>NUCLEOTIDE SEQUENCE [LARGE SCALE GENOMIC DNA]</scope>
    <source>
        <strain evidence="4">LMG 24016</strain>
    </source>
</reference>
<dbReference type="PANTHER" id="PTHR42856:SF1">
    <property type="entry name" value="ACYL-COENZYME A THIOESTERASE PAAI"/>
    <property type="match status" value="1"/>
</dbReference>
<dbReference type="GO" id="GO:0016289">
    <property type="term" value="F:acyl-CoA hydrolase activity"/>
    <property type="evidence" value="ECO:0007669"/>
    <property type="project" value="UniProtKB-ARBA"/>
</dbReference>
<dbReference type="InterPro" id="IPR006683">
    <property type="entry name" value="Thioestr_dom"/>
</dbReference>
<keyword evidence="1" id="KW-0378">Hydrolase</keyword>
<dbReference type="InterPro" id="IPR052723">
    <property type="entry name" value="Acyl-CoA_thioesterase_PaaI"/>
</dbReference>
<dbReference type="STRING" id="425504.SAMN05216206_1284"/>
<name>A0A1I3F449_9PSED</name>
<evidence type="ECO:0000259" key="2">
    <source>
        <dbReference type="Pfam" id="PF03061"/>
    </source>
</evidence>
<dbReference type="Proteomes" id="UP000243606">
    <property type="component" value="Unassembled WGS sequence"/>
</dbReference>
<dbReference type="Pfam" id="PF03061">
    <property type="entry name" value="4HBT"/>
    <property type="match status" value="1"/>
</dbReference>
<dbReference type="Gene3D" id="3.10.129.10">
    <property type="entry name" value="Hotdog Thioesterase"/>
    <property type="match status" value="1"/>
</dbReference>
<feature type="domain" description="Thioesterase" evidence="2">
    <location>
        <begin position="43"/>
        <end position="116"/>
    </location>
</feature>
<proteinExistence type="predicted"/>
<evidence type="ECO:0000313" key="3">
    <source>
        <dbReference type="EMBL" id="SFI05972.1"/>
    </source>
</evidence>
<keyword evidence="4" id="KW-1185">Reference proteome</keyword>
<dbReference type="RefSeq" id="WP_090240633.1">
    <property type="nucleotide sequence ID" value="NZ_CAXBNE010000058.1"/>
</dbReference>
<dbReference type="EMBL" id="FOQL01000001">
    <property type="protein sequence ID" value="SFI05972.1"/>
    <property type="molecule type" value="Genomic_DNA"/>
</dbReference>
<dbReference type="InterPro" id="IPR003736">
    <property type="entry name" value="PAAI_dom"/>
</dbReference>